<proteinExistence type="predicted"/>
<dbReference type="Pfam" id="PF00884">
    <property type="entry name" value="Sulfatase"/>
    <property type="match status" value="1"/>
</dbReference>
<dbReference type="PANTHER" id="PTHR45953">
    <property type="entry name" value="IDURONATE 2-SULFATASE"/>
    <property type="match status" value="1"/>
</dbReference>
<gene>
    <name evidence="4" type="ORF">PSQ19_08065</name>
</gene>
<sequence>MKVVFLLFDSLNKAALNCYGGTRIDTPNFDRLAAKSVRFDRHYVGSMPCMPARRDMHTGRLNFLHRSWGPLEPFDKSFVKQLRNAGTYTHLVTDHFHYFYEGGGTYHTQYSSWDFVRGQEGDRWKAMVEPPMDRFEQLYHPHQTSPEDERFVPHMVNRETIKTEADFPLAQCMARGFEFLEGNRDKNNWFLQLECFDPHEPFFAPERFRKDFPTDYDGPILDWPRYSRVDESAAEIDELRANYAALVAMCDEYFGKVLDYFDEHDMWKDTTLVVSTDHGYLLGEHDWWAKNRMPFYNEIANIPLFIAHPDHADQAGSVRTGLTQTMDLMPTFLDLFNQPVPDTVEGRSLLPLLAADGPNHEAVLYGIFGGATNITDGRYTYFRYPVDVHEQEIYEYTLMPTHQRSHFSAETLAQSKLTEGFGFTKGMPTLQIPARKAPDGRVFGQGLIEDTTTVLYDLEMDPGQTNPIEAPEVVARLERQMVELMQRNEAPVESYPRLGLAP</sequence>
<name>A0ABY7YRU3_9HYPH</name>
<evidence type="ECO:0000256" key="2">
    <source>
        <dbReference type="ARBA" id="ARBA00022801"/>
    </source>
</evidence>
<reference evidence="4 5" key="1">
    <citation type="submission" date="2023-02" db="EMBL/GenBank/DDBJ databases">
        <title>Devosia algicola sp. nov., isolated from the phycosphere of marine algae.</title>
        <authorList>
            <person name="Kim J.M."/>
            <person name="Lee J.K."/>
            <person name="Choi B.J."/>
            <person name="Bayburt H."/>
            <person name="Jeon C.O."/>
        </authorList>
    </citation>
    <scope>NUCLEOTIDE SEQUENCE [LARGE SCALE GENOMIC DNA]</scope>
    <source>
        <strain evidence="4 5">G20-9</strain>
    </source>
</reference>
<dbReference type="SUPFAM" id="SSF53649">
    <property type="entry name" value="Alkaline phosphatase-like"/>
    <property type="match status" value="1"/>
</dbReference>
<keyword evidence="5" id="KW-1185">Reference proteome</keyword>
<dbReference type="Gene3D" id="3.40.720.10">
    <property type="entry name" value="Alkaline Phosphatase, subunit A"/>
    <property type="match status" value="1"/>
</dbReference>
<feature type="domain" description="Sulfatase N-terminal" evidence="3">
    <location>
        <begin position="3"/>
        <end position="337"/>
    </location>
</feature>
<dbReference type="Proteomes" id="UP001220530">
    <property type="component" value="Chromosome"/>
</dbReference>
<dbReference type="RefSeq" id="WP_282220351.1">
    <property type="nucleotide sequence ID" value="NZ_CP118246.1"/>
</dbReference>
<evidence type="ECO:0000313" key="5">
    <source>
        <dbReference type="Proteomes" id="UP001220530"/>
    </source>
</evidence>
<dbReference type="InterPro" id="IPR017850">
    <property type="entry name" value="Alkaline_phosphatase_core_sf"/>
</dbReference>
<dbReference type="PANTHER" id="PTHR45953:SF1">
    <property type="entry name" value="IDURONATE 2-SULFATASE"/>
    <property type="match status" value="1"/>
</dbReference>
<protein>
    <submittedName>
        <fullName evidence="4">Sulfatase</fullName>
    </submittedName>
</protein>
<keyword evidence="1" id="KW-0479">Metal-binding</keyword>
<keyword evidence="2" id="KW-0378">Hydrolase</keyword>
<dbReference type="InterPro" id="IPR000917">
    <property type="entry name" value="Sulfatase_N"/>
</dbReference>
<organism evidence="4 5">
    <name type="scientific">Devosia algicola</name>
    <dbReference type="NCBI Taxonomy" id="3026418"/>
    <lineage>
        <taxon>Bacteria</taxon>
        <taxon>Pseudomonadati</taxon>
        <taxon>Pseudomonadota</taxon>
        <taxon>Alphaproteobacteria</taxon>
        <taxon>Hyphomicrobiales</taxon>
        <taxon>Devosiaceae</taxon>
        <taxon>Devosia</taxon>
    </lineage>
</organism>
<dbReference type="CDD" id="cd16148">
    <property type="entry name" value="sulfatase_like"/>
    <property type="match status" value="1"/>
</dbReference>
<accession>A0ABY7YRU3</accession>
<evidence type="ECO:0000313" key="4">
    <source>
        <dbReference type="EMBL" id="WDR03964.1"/>
    </source>
</evidence>
<evidence type="ECO:0000259" key="3">
    <source>
        <dbReference type="Pfam" id="PF00884"/>
    </source>
</evidence>
<evidence type="ECO:0000256" key="1">
    <source>
        <dbReference type="ARBA" id="ARBA00022723"/>
    </source>
</evidence>
<dbReference type="EMBL" id="CP118246">
    <property type="protein sequence ID" value="WDR03964.1"/>
    <property type="molecule type" value="Genomic_DNA"/>
</dbReference>